<dbReference type="RefSeq" id="XP_007758561.1">
    <property type="nucleotide sequence ID" value="XM_007760371.1"/>
</dbReference>
<gene>
    <name evidence="2" type="ORF">A1O7_06369</name>
</gene>
<accession>W9VTR2</accession>
<comment type="caution">
    <text evidence="2">The sequence shown here is derived from an EMBL/GenBank/DDBJ whole genome shotgun (WGS) entry which is preliminary data.</text>
</comment>
<organism evidence="2 3">
    <name type="scientific">Cladophialophora yegresii CBS 114405</name>
    <dbReference type="NCBI Taxonomy" id="1182544"/>
    <lineage>
        <taxon>Eukaryota</taxon>
        <taxon>Fungi</taxon>
        <taxon>Dikarya</taxon>
        <taxon>Ascomycota</taxon>
        <taxon>Pezizomycotina</taxon>
        <taxon>Eurotiomycetes</taxon>
        <taxon>Chaetothyriomycetidae</taxon>
        <taxon>Chaetothyriales</taxon>
        <taxon>Herpotrichiellaceae</taxon>
        <taxon>Cladophialophora</taxon>
    </lineage>
</organism>
<dbReference type="OrthoDB" id="5325022at2759"/>
<evidence type="ECO:0000256" key="1">
    <source>
        <dbReference type="SAM" id="Phobius"/>
    </source>
</evidence>
<keyword evidence="3" id="KW-1185">Reference proteome</keyword>
<keyword evidence="1" id="KW-0812">Transmembrane</keyword>
<reference evidence="2 3" key="1">
    <citation type="submission" date="2013-03" db="EMBL/GenBank/DDBJ databases">
        <title>The Genome Sequence of Cladophialophora yegresii CBS 114405.</title>
        <authorList>
            <consortium name="The Broad Institute Genomics Platform"/>
            <person name="Cuomo C."/>
            <person name="de Hoog S."/>
            <person name="Gorbushina A."/>
            <person name="Walker B."/>
            <person name="Young S.K."/>
            <person name="Zeng Q."/>
            <person name="Gargeya S."/>
            <person name="Fitzgerald M."/>
            <person name="Haas B."/>
            <person name="Abouelleil A."/>
            <person name="Allen A.W."/>
            <person name="Alvarado L."/>
            <person name="Arachchi H.M."/>
            <person name="Berlin A.M."/>
            <person name="Chapman S.B."/>
            <person name="Gainer-Dewar J."/>
            <person name="Goldberg J."/>
            <person name="Griggs A."/>
            <person name="Gujja S."/>
            <person name="Hansen M."/>
            <person name="Howarth C."/>
            <person name="Imamovic A."/>
            <person name="Ireland A."/>
            <person name="Larimer J."/>
            <person name="McCowan C."/>
            <person name="Murphy C."/>
            <person name="Pearson M."/>
            <person name="Poon T.W."/>
            <person name="Priest M."/>
            <person name="Roberts A."/>
            <person name="Saif S."/>
            <person name="Shea T."/>
            <person name="Sisk P."/>
            <person name="Sykes S."/>
            <person name="Wortman J."/>
            <person name="Nusbaum C."/>
            <person name="Birren B."/>
        </authorList>
    </citation>
    <scope>NUCLEOTIDE SEQUENCE [LARGE SCALE GENOMIC DNA]</scope>
    <source>
        <strain evidence="2 3">CBS 114405</strain>
    </source>
</reference>
<protein>
    <submittedName>
        <fullName evidence="2">Uncharacterized protein</fullName>
    </submittedName>
</protein>
<sequence length="93" mass="9785">MAAALESRRPVVPMPQWSNIIGCARAIVAILVLAFTAAATGIWGGAPGFGIALFTAGLPITVEGRRVATAFGMLHLDLRMSGYKVIRDTATEE</sequence>
<dbReference type="STRING" id="1182544.W9VTR2"/>
<evidence type="ECO:0000313" key="3">
    <source>
        <dbReference type="Proteomes" id="UP000019473"/>
    </source>
</evidence>
<dbReference type="Proteomes" id="UP000019473">
    <property type="component" value="Unassembled WGS sequence"/>
</dbReference>
<evidence type="ECO:0000313" key="2">
    <source>
        <dbReference type="EMBL" id="EXJ58938.1"/>
    </source>
</evidence>
<keyword evidence="1" id="KW-0472">Membrane</keyword>
<proteinExistence type="predicted"/>
<dbReference type="HOGENOM" id="CLU_2399490_0_0_1"/>
<dbReference type="AlphaFoldDB" id="W9VTR2"/>
<dbReference type="EMBL" id="AMGW01000004">
    <property type="protein sequence ID" value="EXJ58938.1"/>
    <property type="molecule type" value="Genomic_DNA"/>
</dbReference>
<keyword evidence="1" id="KW-1133">Transmembrane helix</keyword>
<feature type="transmembrane region" description="Helical" evidence="1">
    <location>
        <begin position="20"/>
        <end position="43"/>
    </location>
</feature>
<name>W9VTR2_9EURO</name>
<dbReference type="VEuPathDB" id="FungiDB:A1O7_06369"/>
<dbReference type="GeneID" id="19180946"/>